<dbReference type="InterPro" id="IPR050155">
    <property type="entry name" value="HAD-like_hydrolase_sf"/>
</dbReference>
<dbReference type="SUPFAM" id="SSF56784">
    <property type="entry name" value="HAD-like"/>
    <property type="match status" value="1"/>
</dbReference>
<name>A0AAE7BZA0_9STAP</name>
<dbReference type="Pfam" id="PF13419">
    <property type="entry name" value="HAD_2"/>
    <property type="match status" value="1"/>
</dbReference>
<dbReference type="InterPro" id="IPR006439">
    <property type="entry name" value="HAD-SF_hydro_IA"/>
</dbReference>
<dbReference type="NCBIfam" id="TIGR01549">
    <property type="entry name" value="HAD-SF-IA-v1"/>
    <property type="match status" value="1"/>
</dbReference>
<dbReference type="GO" id="GO:0005829">
    <property type="term" value="C:cytosol"/>
    <property type="evidence" value="ECO:0007669"/>
    <property type="project" value="TreeGrafter"/>
</dbReference>
<dbReference type="EMBL" id="CP047363">
    <property type="protein sequence ID" value="QIH77636.1"/>
    <property type="molecule type" value="Genomic_DNA"/>
</dbReference>
<dbReference type="Gene3D" id="1.10.150.240">
    <property type="entry name" value="Putative phosphatase, domain 2"/>
    <property type="match status" value="1"/>
</dbReference>
<accession>A0AAE7BZA0</accession>
<proteinExistence type="predicted"/>
<dbReference type="RefSeq" id="WP_164953105.1">
    <property type="nucleotide sequence ID" value="NZ_CP047363.1"/>
</dbReference>
<dbReference type="SFLD" id="SFLDG01129">
    <property type="entry name" value="C1.5:_HAD__Beta-PGM__Phosphata"/>
    <property type="match status" value="1"/>
</dbReference>
<dbReference type="AlphaFoldDB" id="A0AAE7BZA0"/>
<reference evidence="1" key="1">
    <citation type="journal article" date="2020" name="Antimicrob. Agents Chemother.">
        <title>The novel macrolide resistance genes mef(D), msr(F) and msr(H) are present on resistance islands in Macrococcus canis, Macrococcus caseolyticus and Staphylococcus aureus.</title>
        <authorList>
            <person name="Schwendener S."/>
            <person name="Dona V."/>
            <person name="Perreten V."/>
        </authorList>
    </citation>
    <scope>NUCLEOTIDE SEQUENCE</scope>
    <source>
        <strain evidence="1">Epi0076A</strain>
    </source>
</reference>
<dbReference type="GO" id="GO:0008967">
    <property type="term" value="F:phosphoglycolate phosphatase activity"/>
    <property type="evidence" value="ECO:0007669"/>
    <property type="project" value="TreeGrafter"/>
</dbReference>
<dbReference type="InterPro" id="IPR023198">
    <property type="entry name" value="PGP-like_dom2"/>
</dbReference>
<sequence length="241" mass="27169">MSYKIVLFDKDGTLLRFESVWVKIGHQIIDKFIAHFQIEMPKASLLEQLGLGEHHIDPSGILSSGTTNDIIEVFGDYSDDPGLSEWTRHEMDMLAHKYEDDLEMIEGTDVVLKHLKAQGYILAVVTADDYVSTDNFLKKFDIRNYFDIILTSDRTPVQKPDKMILQEIFEQFDVQPSEMIMVGDTPIDMQLGKNAKLGLTIGVLSGTSKHEHLKDADIIIQDVTDIIQDGNIIWEGGTSIA</sequence>
<dbReference type="Gene3D" id="3.40.50.1000">
    <property type="entry name" value="HAD superfamily/HAD-like"/>
    <property type="match status" value="1"/>
</dbReference>
<evidence type="ECO:0000313" key="1">
    <source>
        <dbReference type="EMBL" id="QIH77636.1"/>
    </source>
</evidence>
<protein>
    <submittedName>
        <fullName evidence="1">HAD-IA family hydrolase</fullName>
    </submittedName>
</protein>
<dbReference type="Proteomes" id="UP000501122">
    <property type="component" value="Chromosome"/>
</dbReference>
<dbReference type="NCBIfam" id="TIGR01509">
    <property type="entry name" value="HAD-SF-IA-v3"/>
    <property type="match status" value="1"/>
</dbReference>
<organism evidence="1 2">
    <name type="scientific">Macrococcoides canis</name>
    <dbReference type="NCBI Taxonomy" id="1855823"/>
    <lineage>
        <taxon>Bacteria</taxon>
        <taxon>Bacillati</taxon>
        <taxon>Bacillota</taxon>
        <taxon>Bacilli</taxon>
        <taxon>Bacillales</taxon>
        <taxon>Staphylococcaceae</taxon>
        <taxon>Macrococcoides</taxon>
    </lineage>
</organism>
<dbReference type="InterPro" id="IPR036412">
    <property type="entry name" value="HAD-like_sf"/>
</dbReference>
<dbReference type="PANTHER" id="PTHR43434">
    <property type="entry name" value="PHOSPHOGLYCOLATE PHOSPHATASE"/>
    <property type="match status" value="1"/>
</dbReference>
<gene>
    <name evidence="1" type="ORF">GTN30_03060</name>
</gene>
<dbReference type="PANTHER" id="PTHR43434:SF1">
    <property type="entry name" value="PHOSPHOGLYCOLATE PHOSPHATASE"/>
    <property type="match status" value="1"/>
</dbReference>
<dbReference type="SFLD" id="SFLDS00003">
    <property type="entry name" value="Haloacid_Dehalogenase"/>
    <property type="match status" value="1"/>
</dbReference>
<dbReference type="GO" id="GO:0006281">
    <property type="term" value="P:DNA repair"/>
    <property type="evidence" value="ECO:0007669"/>
    <property type="project" value="TreeGrafter"/>
</dbReference>
<keyword evidence="1" id="KW-0378">Hydrolase</keyword>
<dbReference type="InterPro" id="IPR023214">
    <property type="entry name" value="HAD_sf"/>
</dbReference>
<dbReference type="InterPro" id="IPR041492">
    <property type="entry name" value="HAD_2"/>
</dbReference>
<evidence type="ECO:0000313" key="2">
    <source>
        <dbReference type="Proteomes" id="UP000501122"/>
    </source>
</evidence>